<dbReference type="Proteomes" id="UP000176260">
    <property type="component" value="Unassembled WGS sequence"/>
</dbReference>
<dbReference type="PANTHER" id="PTHR34293">
    <property type="entry name" value="HTH-TYPE TRANSCRIPTIONAL REGULATOR TRMBL2"/>
    <property type="match status" value="1"/>
</dbReference>
<protein>
    <recommendedName>
        <fullName evidence="1">Transcription regulator TrmB N-terminal domain-containing protein</fullName>
    </recommendedName>
</protein>
<dbReference type="AlphaFoldDB" id="A0A1G1XRU1"/>
<feature type="domain" description="Transcription regulator TrmB N-terminal" evidence="1">
    <location>
        <begin position="8"/>
        <end position="71"/>
    </location>
</feature>
<evidence type="ECO:0000313" key="2">
    <source>
        <dbReference type="EMBL" id="OGY42789.1"/>
    </source>
</evidence>
<name>A0A1G1XRU1_9BACT</name>
<gene>
    <name evidence="2" type="ORF">A2Y67_03600</name>
</gene>
<dbReference type="PANTHER" id="PTHR34293:SF1">
    <property type="entry name" value="HTH-TYPE TRANSCRIPTIONAL REGULATOR TRMBL2"/>
    <property type="match status" value="1"/>
</dbReference>
<evidence type="ECO:0000259" key="1">
    <source>
        <dbReference type="Pfam" id="PF01978"/>
    </source>
</evidence>
<proteinExistence type="predicted"/>
<reference evidence="2 3" key="1">
    <citation type="journal article" date="2016" name="Nat. Commun.">
        <title>Thousands of microbial genomes shed light on interconnected biogeochemical processes in an aquifer system.</title>
        <authorList>
            <person name="Anantharaman K."/>
            <person name="Brown C.T."/>
            <person name="Hug L.A."/>
            <person name="Sharon I."/>
            <person name="Castelle C.J."/>
            <person name="Probst A.J."/>
            <person name="Thomas B.C."/>
            <person name="Singh A."/>
            <person name="Wilkins M.J."/>
            <person name="Karaoz U."/>
            <person name="Brodie E.L."/>
            <person name="Williams K.H."/>
            <person name="Hubbard S.S."/>
            <person name="Banfield J.F."/>
        </authorList>
    </citation>
    <scope>NUCLEOTIDE SEQUENCE [LARGE SCALE GENOMIC DNA]</scope>
</reference>
<dbReference type="Pfam" id="PF01978">
    <property type="entry name" value="TrmB"/>
    <property type="match status" value="1"/>
</dbReference>
<dbReference type="InterPro" id="IPR036390">
    <property type="entry name" value="WH_DNA-bd_sf"/>
</dbReference>
<evidence type="ECO:0000313" key="3">
    <source>
        <dbReference type="Proteomes" id="UP000176260"/>
    </source>
</evidence>
<dbReference type="EMBL" id="MHIA01000006">
    <property type="protein sequence ID" value="OGY42789.1"/>
    <property type="molecule type" value="Genomic_DNA"/>
</dbReference>
<dbReference type="InterPro" id="IPR002831">
    <property type="entry name" value="Tscrpt_reg_TrmB_N"/>
</dbReference>
<dbReference type="InterPro" id="IPR036388">
    <property type="entry name" value="WH-like_DNA-bd_sf"/>
</dbReference>
<dbReference type="Gene3D" id="1.10.10.10">
    <property type="entry name" value="Winged helix-like DNA-binding domain superfamily/Winged helix DNA-binding domain"/>
    <property type="match status" value="1"/>
</dbReference>
<comment type="caution">
    <text evidence="2">The sequence shown here is derived from an EMBL/GenBank/DDBJ whole genome shotgun (WGS) entry which is preliminary data.</text>
</comment>
<organism evidence="2 3">
    <name type="scientific">Candidatus Buchananbacteria bacterium RBG_13_39_9</name>
    <dbReference type="NCBI Taxonomy" id="1797531"/>
    <lineage>
        <taxon>Bacteria</taxon>
        <taxon>Candidatus Buchananiibacteriota</taxon>
    </lineage>
</organism>
<sequence>MSLIKKIQEIGLSEKESQIYIGLMELGEATVQQLAMKTGLNRATAYIILEELMQRCLISKINKQKKTYFTIEHPSQILELLHKEKDQIEIRINLAKKLMPELEMLETITGERAKVKFFEGKDGIKMIQKEINRSNPQIIDQIFDINRAVEEFPVSENDHRQISRKREIGGRSLVIYDPKKPIPYLPPFSAKQTRYMPQNKIPFHAEIVLYNDKAVLMGARQKLMAIMVQNKEIVDGLRFLFELAWQGSEKYATKIPDKKSSKH</sequence>
<dbReference type="SUPFAM" id="SSF46785">
    <property type="entry name" value="Winged helix' DNA-binding domain"/>
    <property type="match status" value="1"/>
</dbReference>
<dbReference type="InterPro" id="IPR051797">
    <property type="entry name" value="TrmB-like"/>
</dbReference>
<accession>A0A1G1XRU1</accession>